<dbReference type="Gene3D" id="1.10.10.10">
    <property type="entry name" value="Winged helix-like DNA-binding domain superfamily/Winged helix DNA-binding domain"/>
    <property type="match status" value="1"/>
</dbReference>
<sequence length="234" mass="26315">MDTSPADHLRNQAYERFRQQVLASRLKPGQFVSQQELTLLLGMPLGAVREMIPRLEAARLITTVPKRGLQIAAVDLKLIRNAFQTRTVIEREAMTQYVRDATDDEIDDVIAQHRAILARAETPSTDPALDEDALAVDWGLHNRMVDAMDNEILSDIYRVNNLHIKLIRIDSAMARPMRVVPAMQEHLAFLEAVRARDESRAVALMVAHIDASRQRVLARANGLAADPAEERRTA</sequence>
<dbReference type="GO" id="GO:0003700">
    <property type="term" value="F:DNA-binding transcription factor activity"/>
    <property type="evidence" value="ECO:0007669"/>
    <property type="project" value="InterPro"/>
</dbReference>
<dbReference type="SMART" id="SM00895">
    <property type="entry name" value="FCD"/>
    <property type="match status" value="1"/>
</dbReference>
<evidence type="ECO:0000313" key="6">
    <source>
        <dbReference type="Proteomes" id="UP000194151"/>
    </source>
</evidence>
<evidence type="ECO:0000256" key="2">
    <source>
        <dbReference type="ARBA" id="ARBA00023125"/>
    </source>
</evidence>
<dbReference type="GO" id="GO:0003677">
    <property type="term" value="F:DNA binding"/>
    <property type="evidence" value="ECO:0007669"/>
    <property type="project" value="UniProtKB-KW"/>
</dbReference>
<dbReference type="RefSeq" id="WP_086063693.1">
    <property type="nucleotide sequence ID" value="NZ_CP021108.1"/>
</dbReference>
<proteinExistence type="predicted"/>
<organism evidence="5 6">
    <name type="scientific">Bordetella genomosp. 8</name>
    <dbReference type="NCBI Taxonomy" id="1416806"/>
    <lineage>
        <taxon>Bacteria</taxon>
        <taxon>Pseudomonadati</taxon>
        <taxon>Pseudomonadota</taxon>
        <taxon>Betaproteobacteria</taxon>
        <taxon>Burkholderiales</taxon>
        <taxon>Alcaligenaceae</taxon>
        <taxon>Bordetella</taxon>
    </lineage>
</organism>
<dbReference type="Pfam" id="PF00392">
    <property type="entry name" value="GntR"/>
    <property type="match status" value="1"/>
</dbReference>
<evidence type="ECO:0000313" key="5">
    <source>
        <dbReference type="EMBL" id="ARP80464.1"/>
    </source>
</evidence>
<evidence type="ECO:0000256" key="3">
    <source>
        <dbReference type="ARBA" id="ARBA00023163"/>
    </source>
</evidence>
<protein>
    <submittedName>
        <fullName evidence="5">GntR family transcriptional regulator</fullName>
    </submittedName>
</protein>
<dbReference type="SUPFAM" id="SSF46785">
    <property type="entry name" value="Winged helix' DNA-binding domain"/>
    <property type="match status" value="1"/>
</dbReference>
<dbReference type="EMBL" id="CP021108">
    <property type="protein sequence ID" value="ARP80464.1"/>
    <property type="molecule type" value="Genomic_DNA"/>
</dbReference>
<keyword evidence="6" id="KW-1185">Reference proteome</keyword>
<evidence type="ECO:0000259" key="4">
    <source>
        <dbReference type="PROSITE" id="PS50949"/>
    </source>
</evidence>
<dbReference type="InterPro" id="IPR000524">
    <property type="entry name" value="Tscrpt_reg_HTH_GntR"/>
</dbReference>
<dbReference type="Proteomes" id="UP000194151">
    <property type="component" value="Chromosome"/>
</dbReference>
<dbReference type="PANTHER" id="PTHR43537">
    <property type="entry name" value="TRANSCRIPTIONAL REGULATOR, GNTR FAMILY"/>
    <property type="match status" value="1"/>
</dbReference>
<keyword evidence="3" id="KW-0804">Transcription</keyword>
<dbReference type="PANTHER" id="PTHR43537:SF45">
    <property type="entry name" value="GNTR FAMILY REGULATORY PROTEIN"/>
    <property type="match status" value="1"/>
</dbReference>
<dbReference type="AlphaFoldDB" id="A0A1W6YHJ5"/>
<gene>
    <name evidence="5" type="ORF">CAL12_06180</name>
</gene>
<dbReference type="Gene3D" id="1.20.120.530">
    <property type="entry name" value="GntR ligand-binding domain-like"/>
    <property type="match status" value="1"/>
</dbReference>
<reference evidence="5 6" key="1">
    <citation type="submission" date="2017-05" db="EMBL/GenBank/DDBJ databases">
        <title>Complete and WGS of Bordetella genogroups.</title>
        <authorList>
            <person name="Spilker T."/>
            <person name="LiPuma J."/>
        </authorList>
    </citation>
    <scope>NUCLEOTIDE SEQUENCE [LARGE SCALE GENOMIC DNA]</scope>
    <source>
        <strain evidence="5 6">AU19157</strain>
    </source>
</reference>
<dbReference type="Pfam" id="PF07729">
    <property type="entry name" value="FCD"/>
    <property type="match status" value="1"/>
</dbReference>
<dbReference type="OrthoDB" id="8525195at2"/>
<dbReference type="InterPro" id="IPR036390">
    <property type="entry name" value="WH_DNA-bd_sf"/>
</dbReference>
<keyword evidence="2" id="KW-0238">DNA-binding</keyword>
<dbReference type="SUPFAM" id="SSF48008">
    <property type="entry name" value="GntR ligand-binding domain-like"/>
    <property type="match status" value="1"/>
</dbReference>
<dbReference type="STRING" id="1416806.CAL12_06180"/>
<evidence type="ECO:0000256" key="1">
    <source>
        <dbReference type="ARBA" id="ARBA00023015"/>
    </source>
</evidence>
<keyword evidence="1" id="KW-0805">Transcription regulation</keyword>
<accession>A0A1W6YHJ5</accession>
<dbReference type="KEGG" id="bgv:CAL12_06180"/>
<dbReference type="PROSITE" id="PS50949">
    <property type="entry name" value="HTH_GNTR"/>
    <property type="match status" value="1"/>
</dbReference>
<dbReference type="InterPro" id="IPR008920">
    <property type="entry name" value="TF_FadR/GntR_C"/>
</dbReference>
<dbReference type="InterPro" id="IPR036388">
    <property type="entry name" value="WH-like_DNA-bd_sf"/>
</dbReference>
<feature type="domain" description="HTH gntR-type" evidence="4">
    <location>
        <begin position="7"/>
        <end position="74"/>
    </location>
</feature>
<name>A0A1W6YHJ5_9BORD</name>
<dbReference type="InterPro" id="IPR011711">
    <property type="entry name" value="GntR_C"/>
</dbReference>